<gene>
    <name evidence="1" type="ORF">F2Q68_00014950</name>
    <name evidence="2" type="ORF">F2Q69_00028632</name>
</gene>
<evidence type="ECO:0000313" key="2">
    <source>
        <dbReference type="EMBL" id="KAF3587857.1"/>
    </source>
</evidence>
<sequence length="53" mass="6021">MVLKGYNPKAIFSTKLIKGCFNLRNIRKPLGLWSLEKLGQPDVFAYNVLINVV</sequence>
<dbReference type="EMBL" id="QGKX02000088">
    <property type="protein sequence ID" value="KAF3587857.1"/>
    <property type="molecule type" value="Genomic_DNA"/>
</dbReference>
<reference evidence="2" key="2">
    <citation type="submission" date="2019-12" db="EMBL/GenBank/DDBJ databases">
        <title>Genome sequencing and annotation of Brassica cretica.</title>
        <authorList>
            <person name="Studholme D.J."/>
            <person name="Sarris P."/>
        </authorList>
    </citation>
    <scope>NUCLEOTIDE SEQUENCE</scope>
    <source>
        <strain evidence="2">PFS-109/04</strain>
        <tissue evidence="2">Leaf</tissue>
    </source>
</reference>
<evidence type="ECO:0000313" key="1">
    <source>
        <dbReference type="EMBL" id="KAF2557001.1"/>
    </source>
</evidence>
<dbReference type="AlphaFoldDB" id="A0A8S9HCR3"/>
<proteinExistence type="predicted"/>
<comment type="caution">
    <text evidence="1">The sequence shown here is derived from an EMBL/GenBank/DDBJ whole genome shotgun (WGS) entry which is preliminary data.</text>
</comment>
<dbReference type="Proteomes" id="UP000712600">
    <property type="component" value="Unassembled WGS sequence"/>
</dbReference>
<protein>
    <submittedName>
        <fullName evidence="1">Uncharacterized protein</fullName>
    </submittedName>
</protein>
<reference evidence="1" key="1">
    <citation type="submission" date="2019-12" db="EMBL/GenBank/DDBJ databases">
        <title>Genome sequencing and annotation of Brassica cretica.</title>
        <authorList>
            <person name="Studholme D.J."/>
            <person name="Sarris P.F."/>
        </authorList>
    </citation>
    <scope>NUCLEOTIDE SEQUENCE</scope>
    <source>
        <strain evidence="1">PFS-001/15</strain>
        <tissue evidence="1">Leaf</tissue>
    </source>
</reference>
<evidence type="ECO:0000313" key="3">
    <source>
        <dbReference type="Proteomes" id="UP000712281"/>
    </source>
</evidence>
<dbReference type="OrthoDB" id="185373at2759"/>
<dbReference type="Proteomes" id="UP000712281">
    <property type="component" value="Unassembled WGS sequence"/>
</dbReference>
<organism evidence="1 3">
    <name type="scientific">Brassica cretica</name>
    <name type="common">Mustard</name>
    <dbReference type="NCBI Taxonomy" id="69181"/>
    <lineage>
        <taxon>Eukaryota</taxon>
        <taxon>Viridiplantae</taxon>
        <taxon>Streptophyta</taxon>
        <taxon>Embryophyta</taxon>
        <taxon>Tracheophyta</taxon>
        <taxon>Spermatophyta</taxon>
        <taxon>Magnoliopsida</taxon>
        <taxon>eudicotyledons</taxon>
        <taxon>Gunneridae</taxon>
        <taxon>Pentapetalae</taxon>
        <taxon>rosids</taxon>
        <taxon>malvids</taxon>
        <taxon>Brassicales</taxon>
        <taxon>Brassicaceae</taxon>
        <taxon>Brassiceae</taxon>
        <taxon>Brassica</taxon>
    </lineage>
</organism>
<name>A0A8S9HCR3_BRACR</name>
<accession>A0A8S9HCR3</accession>
<dbReference type="EMBL" id="QGKW02001940">
    <property type="protein sequence ID" value="KAF2557001.1"/>
    <property type="molecule type" value="Genomic_DNA"/>
</dbReference>